<dbReference type="PANTHER" id="PTHR10851">
    <property type="entry name" value="PYRIDOXINE-5-PHOSPHATE OXIDASE"/>
    <property type="match status" value="1"/>
</dbReference>
<evidence type="ECO:0000256" key="6">
    <source>
        <dbReference type="ARBA" id="ARBA00012801"/>
    </source>
</evidence>
<reference evidence="13" key="1">
    <citation type="submission" date="2022-11" db="UniProtKB">
        <authorList>
            <consortium name="WormBaseParasite"/>
        </authorList>
    </citation>
    <scope>IDENTIFICATION</scope>
</reference>
<dbReference type="GO" id="GO:0004733">
    <property type="term" value="F:pyridoxamine phosphate oxidase activity"/>
    <property type="evidence" value="ECO:0007669"/>
    <property type="project" value="UniProtKB-EC"/>
</dbReference>
<dbReference type="Pfam" id="PF01243">
    <property type="entry name" value="PNPOx_N"/>
    <property type="match status" value="1"/>
</dbReference>
<dbReference type="SUPFAM" id="SSF50475">
    <property type="entry name" value="FMN-binding split barrel"/>
    <property type="match status" value="1"/>
</dbReference>
<accession>A0A915PT30</accession>
<evidence type="ECO:0000256" key="9">
    <source>
        <dbReference type="ARBA" id="ARBA00023002"/>
    </source>
</evidence>
<dbReference type="WBParaSite" id="sdigi.contig235.g6481.t1">
    <property type="protein sequence ID" value="sdigi.contig235.g6481.t1"/>
    <property type="gene ID" value="sdigi.contig235.g6481"/>
</dbReference>
<comment type="similarity">
    <text evidence="5">Belongs to the pyridoxamine 5'-phosphate oxidase family.</text>
</comment>
<evidence type="ECO:0000313" key="13">
    <source>
        <dbReference type="WBParaSite" id="sdigi.contig235.g6481.t1"/>
    </source>
</evidence>
<evidence type="ECO:0000256" key="8">
    <source>
        <dbReference type="ARBA" id="ARBA00022643"/>
    </source>
</evidence>
<feature type="domain" description="Pyridoxine 5'-phosphate oxidase dimerisation C-terminal" evidence="11">
    <location>
        <begin position="111"/>
        <end position="152"/>
    </location>
</feature>
<keyword evidence="8" id="KW-0288">FMN</keyword>
<dbReference type="Proteomes" id="UP000887581">
    <property type="component" value="Unplaced"/>
</dbReference>
<comment type="pathway">
    <text evidence="3">Cofactor metabolism; pyridoxal 5'-phosphate salvage; pyridoxal 5'-phosphate from pyridoxamine 5'-phosphate: step 1/1.</text>
</comment>
<dbReference type="Pfam" id="PF10590">
    <property type="entry name" value="PNP_phzG_C"/>
    <property type="match status" value="1"/>
</dbReference>
<feature type="domain" description="Pyridoxamine 5'-phosphate oxidase N-terminal" evidence="10">
    <location>
        <begin position="5"/>
        <end position="89"/>
    </location>
</feature>
<comment type="cofactor">
    <cofactor evidence="1">
        <name>FMN</name>
        <dbReference type="ChEBI" id="CHEBI:58210"/>
    </cofactor>
</comment>
<evidence type="ECO:0000256" key="2">
    <source>
        <dbReference type="ARBA" id="ARBA00003691"/>
    </source>
</evidence>
<dbReference type="NCBIfam" id="TIGR00558">
    <property type="entry name" value="pdxH"/>
    <property type="match status" value="1"/>
</dbReference>
<dbReference type="PROSITE" id="PS01064">
    <property type="entry name" value="PYRIDOX_OXIDASE"/>
    <property type="match status" value="1"/>
</dbReference>
<keyword evidence="9" id="KW-0560">Oxidoreductase</keyword>
<dbReference type="GO" id="GO:0008615">
    <property type="term" value="P:pyridoxine biosynthetic process"/>
    <property type="evidence" value="ECO:0007669"/>
    <property type="project" value="InterPro"/>
</dbReference>
<dbReference type="InterPro" id="IPR019576">
    <property type="entry name" value="Pyridoxamine_oxidase_dimer_C"/>
</dbReference>
<dbReference type="GO" id="GO:0010181">
    <property type="term" value="F:FMN binding"/>
    <property type="evidence" value="ECO:0007669"/>
    <property type="project" value="InterPro"/>
</dbReference>
<proteinExistence type="inferred from homology"/>
<protein>
    <recommendedName>
        <fullName evidence="6">pyridoxal 5'-phosphate synthase</fullName>
        <ecNumber evidence="6">1.4.3.5</ecNumber>
    </recommendedName>
</protein>
<evidence type="ECO:0000259" key="11">
    <source>
        <dbReference type="Pfam" id="PF10590"/>
    </source>
</evidence>
<dbReference type="EC" id="1.4.3.5" evidence="6"/>
<evidence type="ECO:0000256" key="5">
    <source>
        <dbReference type="ARBA" id="ARBA00007301"/>
    </source>
</evidence>
<evidence type="ECO:0000313" key="12">
    <source>
        <dbReference type="Proteomes" id="UP000887581"/>
    </source>
</evidence>
<organism evidence="12 13">
    <name type="scientific">Setaria digitata</name>
    <dbReference type="NCBI Taxonomy" id="48799"/>
    <lineage>
        <taxon>Eukaryota</taxon>
        <taxon>Metazoa</taxon>
        <taxon>Ecdysozoa</taxon>
        <taxon>Nematoda</taxon>
        <taxon>Chromadorea</taxon>
        <taxon>Rhabditida</taxon>
        <taxon>Spirurina</taxon>
        <taxon>Spiruromorpha</taxon>
        <taxon>Filarioidea</taxon>
        <taxon>Setariidae</taxon>
        <taxon>Setaria</taxon>
    </lineage>
</organism>
<comment type="function">
    <text evidence="2">Catalyzes the oxidation of either pyridoxine 5'-phosphate (PNP) or pyridoxamine 5'-phosphate (PMP) into pyridoxal 5'-phosphate (PLP).</text>
</comment>
<dbReference type="InterPro" id="IPR000659">
    <property type="entry name" value="Pyridox_Oxase"/>
</dbReference>
<keyword evidence="12" id="KW-1185">Reference proteome</keyword>
<dbReference type="AlphaFoldDB" id="A0A915PT30"/>
<dbReference type="Gene3D" id="2.30.110.10">
    <property type="entry name" value="Electron Transport, Fmn-binding Protein, Chain A"/>
    <property type="match status" value="1"/>
</dbReference>
<name>A0A915PT30_9BILA</name>
<evidence type="ECO:0000256" key="3">
    <source>
        <dbReference type="ARBA" id="ARBA00004738"/>
    </source>
</evidence>
<sequence length="152" mass="18166">MKEYDREGFCFYTHYNSAKGLEIDGNPYACMLFYWPHVDRQVRVEGKIEKVSAEAAESYWYNRPLKSRIGSKLSEQSKIIPNRQYLEKKKMELEKLVAEKGEKMITRPENWGGYKLRPDYFEFWQGQSDRVHDRIVFERQDGTGWLIKRLSP</sequence>
<dbReference type="InterPro" id="IPR012349">
    <property type="entry name" value="Split_barrel_FMN-bd"/>
</dbReference>
<evidence type="ECO:0000259" key="10">
    <source>
        <dbReference type="Pfam" id="PF01243"/>
    </source>
</evidence>
<keyword evidence="7" id="KW-0285">Flavoprotein</keyword>
<comment type="pathway">
    <text evidence="4">Cofactor metabolism; pyridoxal 5'-phosphate salvage; pyridoxal 5'-phosphate from pyridoxine 5'-phosphate: step 1/1.</text>
</comment>
<dbReference type="NCBIfam" id="NF004231">
    <property type="entry name" value="PRK05679.1"/>
    <property type="match status" value="1"/>
</dbReference>
<evidence type="ECO:0000256" key="7">
    <source>
        <dbReference type="ARBA" id="ARBA00022630"/>
    </source>
</evidence>
<evidence type="ECO:0000256" key="1">
    <source>
        <dbReference type="ARBA" id="ARBA00001917"/>
    </source>
</evidence>
<dbReference type="InterPro" id="IPR019740">
    <property type="entry name" value="Pyridox_Oxase_CS"/>
</dbReference>
<dbReference type="PANTHER" id="PTHR10851:SF0">
    <property type="entry name" value="PYRIDOXINE-5'-PHOSPHATE OXIDASE"/>
    <property type="match status" value="1"/>
</dbReference>
<dbReference type="InterPro" id="IPR011576">
    <property type="entry name" value="Pyridox_Oxase_N"/>
</dbReference>
<evidence type="ECO:0000256" key="4">
    <source>
        <dbReference type="ARBA" id="ARBA00005037"/>
    </source>
</evidence>